<proteinExistence type="predicted"/>
<organism evidence="1 2">
    <name type="scientific">Leptospira kirschneri serovar Bulgarica str. Nikolaevo</name>
    <dbReference type="NCBI Taxonomy" id="1240687"/>
    <lineage>
        <taxon>Bacteria</taxon>
        <taxon>Pseudomonadati</taxon>
        <taxon>Spirochaetota</taxon>
        <taxon>Spirochaetia</taxon>
        <taxon>Leptospirales</taxon>
        <taxon>Leptospiraceae</taxon>
        <taxon>Leptospira</taxon>
    </lineage>
</organism>
<dbReference type="PATRIC" id="fig|1240687.3.peg.747"/>
<evidence type="ECO:0000313" key="2">
    <source>
        <dbReference type="Proteomes" id="UP000011980"/>
    </source>
</evidence>
<dbReference type="Proteomes" id="UP000011980">
    <property type="component" value="Unassembled WGS sequence"/>
</dbReference>
<sequence>MFQSTSSLIRERNFTWFLSLELYSEFQSTSSLIRERNKPDCKT</sequence>
<gene>
    <name evidence="1" type="ORF">LEP1GSC008_1544</name>
</gene>
<name>M6FB06_9LEPT</name>
<dbReference type="AlphaFoldDB" id="M6FB06"/>
<reference evidence="1 2" key="1">
    <citation type="submission" date="2013-01" db="EMBL/GenBank/DDBJ databases">
        <authorList>
            <person name="Harkins D.M."/>
            <person name="Durkin A.S."/>
            <person name="Brinkac L.M."/>
            <person name="Haft D.H."/>
            <person name="Selengut J.D."/>
            <person name="Sanka R."/>
            <person name="DePew J."/>
            <person name="Purushe J."/>
            <person name="Galloway R.L."/>
            <person name="Vinetz J.M."/>
            <person name="Sutton G.G."/>
            <person name="Nierman W.C."/>
            <person name="Fouts D.E."/>
        </authorList>
    </citation>
    <scope>NUCLEOTIDE SEQUENCE [LARGE SCALE GENOMIC DNA]</scope>
    <source>
        <strain evidence="1 2">Nikolaevo</strain>
    </source>
</reference>
<protein>
    <submittedName>
        <fullName evidence="1">Uncharacterized protein</fullName>
    </submittedName>
</protein>
<dbReference type="EMBL" id="ANCE01000043">
    <property type="protein sequence ID" value="EMK25595.1"/>
    <property type="molecule type" value="Genomic_DNA"/>
</dbReference>
<evidence type="ECO:0000313" key="1">
    <source>
        <dbReference type="EMBL" id="EMK25595.1"/>
    </source>
</evidence>
<comment type="caution">
    <text evidence="1">The sequence shown here is derived from an EMBL/GenBank/DDBJ whole genome shotgun (WGS) entry which is preliminary data.</text>
</comment>
<accession>M6FB06</accession>